<dbReference type="HOGENOM" id="CLU_003442_1_1_5"/>
<dbReference type="SMART" id="SM00872">
    <property type="entry name" value="Alpha-mann_mid"/>
    <property type="match status" value="1"/>
</dbReference>
<organism evidence="6 7">
    <name type="scientific">Martelella endophytica</name>
    <dbReference type="NCBI Taxonomy" id="1486262"/>
    <lineage>
        <taxon>Bacteria</taxon>
        <taxon>Pseudomonadati</taxon>
        <taxon>Pseudomonadota</taxon>
        <taxon>Alphaproteobacteria</taxon>
        <taxon>Hyphomicrobiales</taxon>
        <taxon>Aurantimonadaceae</taxon>
        <taxon>Martelella</taxon>
    </lineage>
</organism>
<dbReference type="SUPFAM" id="SSF74650">
    <property type="entry name" value="Galactose mutarotase-like"/>
    <property type="match status" value="1"/>
</dbReference>
<dbReference type="PANTHER" id="PTHR46017">
    <property type="entry name" value="ALPHA-MANNOSIDASE 2C1"/>
    <property type="match status" value="1"/>
</dbReference>
<evidence type="ECO:0000256" key="3">
    <source>
        <dbReference type="ARBA" id="ARBA00022801"/>
    </source>
</evidence>
<dbReference type="GO" id="GO:0030246">
    <property type="term" value="F:carbohydrate binding"/>
    <property type="evidence" value="ECO:0007669"/>
    <property type="project" value="InterPro"/>
</dbReference>
<dbReference type="Proteomes" id="UP000032611">
    <property type="component" value="Chromosome"/>
</dbReference>
<dbReference type="OrthoDB" id="9772207at2"/>
<dbReference type="SUPFAM" id="SSF88688">
    <property type="entry name" value="Families 57/38 glycoside transferase middle domain"/>
    <property type="match status" value="1"/>
</dbReference>
<evidence type="ECO:0000313" key="6">
    <source>
        <dbReference type="EMBL" id="AJY45589.1"/>
    </source>
</evidence>
<dbReference type="PANTHER" id="PTHR46017:SF1">
    <property type="entry name" value="ALPHA-MANNOSIDASE 2C1"/>
    <property type="match status" value="1"/>
</dbReference>
<dbReference type="GO" id="GO:0046872">
    <property type="term" value="F:metal ion binding"/>
    <property type="evidence" value="ECO:0007669"/>
    <property type="project" value="UniProtKB-KW"/>
</dbReference>
<evidence type="ECO:0000313" key="7">
    <source>
        <dbReference type="Proteomes" id="UP000032611"/>
    </source>
</evidence>
<dbReference type="InterPro" id="IPR037094">
    <property type="entry name" value="Glyco_hydro_38_cen_sf"/>
</dbReference>
<sequence length="832" mass="92853">MYEQKSRFATIHMVGHAHLDPVWLWRWTEGYQEARATLAAAVALLEEFEDYVFTFEQVAVVDWIRESDPKLFSRLRDLVMSGRIAMVGGWWVEPDCNLPNLESFVRQGLIGQRYLLEHFGGIANVGLNADPFGHSAALPQVLAGHRIASYCFLRPGPHEIDMPHTLFEWQGLGGASVDAYRIPHEYCTTAEDVDRHMEAAISKIGAALEDEAMVFYGVGNHGGGPTRRNLKSIEALDADGRFGRLVMSGPDRYFEARRKNGKPMPVHEGELQRHAAGCYAAFAKIKQMNLKAEAALLEAERYATLSAATQGLSYPNEKLDEAWKTLLFNQFHDILPGSSILPACEDAVHALGGVIATADRVTNRALQIAARDIAIPADEETQPVIVFNPHPFETEITAELELSFLPGNWIVSAEDGEETPWQKIRADATIREEDIFRDRYRARIAFPAKVPAFGHRLYRVRRTDTPQTTPQVQARAHGTTIENAHLRVTINPQTGWLDEFVTLADGQDLAPAKGAVHTVVSPDGSDTWGHRVETYVGQGRQFEVESIHIEDAGPVRAAIRVNARLGRSRLSELFVLDSNARSLEIRTEIDWQEELHLLKLRYPTAVSSSEARYQMQYGYVERPADGLEYPGQRWVSVASSDGKRISVINNAKYAYDCVDGDIGITAARSPVFAWHDPRELRDNEHYHYQDQGLQRFIVRLLPQTGDDMGEASRLAEMMVMPPRVMMESFHPGDVPAARGLISGLEETSGLRLTALKPWEDDPAATVMRFVNDTSGPIAARLGLDFAGGHLLSLDLEPFEIRTLAVTPSGKIVTLDLLEFEPDRQFHLLSEGI</sequence>
<dbReference type="KEGG" id="mey:TM49_07715"/>
<evidence type="ECO:0000256" key="1">
    <source>
        <dbReference type="ARBA" id="ARBA00009792"/>
    </source>
</evidence>
<dbReference type="PATRIC" id="fig|1486262.3.peg.1591"/>
<dbReference type="InterPro" id="IPR011013">
    <property type="entry name" value="Gal_mutarotase_sf_dom"/>
</dbReference>
<dbReference type="GO" id="GO:0009313">
    <property type="term" value="P:oligosaccharide catabolic process"/>
    <property type="evidence" value="ECO:0007669"/>
    <property type="project" value="TreeGrafter"/>
</dbReference>
<dbReference type="GO" id="GO:0006013">
    <property type="term" value="P:mannose metabolic process"/>
    <property type="evidence" value="ECO:0007669"/>
    <property type="project" value="InterPro"/>
</dbReference>
<proteinExistence type="inferred from homology"/>
<dbReference type="InterPro" id="IPR015341">
    <property type="entry name" value="Glyco_hydro_38_cen"/>
</dbReference>
<dbReference type="InterPro" id="IPR028995">
    <property type="entry name" value="Glyco_hydro_57/38_cen_sf"/>
</dbReference>
<dbReference type="GO" id="GO:0004559">
    <property type="term" value="F:alpha-mannosidase activity"/>
    <property type="evidence" value="ECO:0007669"/>
    <property type="project" value="InterPro"/>
</dbReference>
<dbReference type="InterPro" id="IPR011682">
    <property type="entry name" value="Glyco_hydro_38_C"/>
</dbReference>
<dbReference type="InterPro" id="IPR027291">
    <property type="entry name" value="Glyco_hydro_38_N_sf"/>
</dbReference>
<dbReference type="SUPFAM" id="SSF88713">
    <property type="entry name" value="Glycoside hydrolase/deacetylase"/>
    <property type="match status" value="1"/>
</dbReference>
<accession>A0A0D5LMZ6</accession>
<keyword evidence="2" id="KW-0479">Metal-binding</keyword>
<dbReference type="Gene3D" id="2.70.98.30">
    <property type="entry name" value="Golgi alpha-mannosidase II, domain 4"/>
    <property type="match status" value="1"/>
</dbReference>
<dbReference type="CDD" id="cd10789">
    <property type="entry name" value="GH38N_AMII_ER_cytosolic"/>
    <property type="match status" value="1"/>
</dbReference>
<dbReference type="Pfam" id="PF07748">
    <property type="entry name" value="Glyco_hydro_38C"/>
    <property type="match status" value="1"/>
</dbReference>
<dbReference type="InterPro" id="IPR011330">
    <property type="entry name" value="Glyco_hydro/deAcase_b/a-brl"/>
</dbReference>
<dbReference type="EMBL" id="CP010803">
    <property type="protein sequence ID" value="AJY45589.1"/>
    <property type="molecule type" value="Genomic_DNA"/>
</dbReference>
<evidence type="ECO:0000256" key="2">
    <source>
        <dbReference type="ARBA" id="ARBA00022723"/>
    </source>
</evidence>
<comment type="similarity">
    <text evidence="1">Belongs to the glycosyl hydrolase 38 family.</text>
</comment>
<dbReference type="AlphaFoldDB" id="A0A0D5LMZ6"/>
<evidence type="ECO:0000259" key="5">
    <source>
        <dbReference type="SMART" id="SM00872"/>
    </source>
</evidence>
<dbReference type="Gene3D" id="1.20.1270.50">
    <property type="entry name" value="Glycoside hydrolase family 38, central domain"/>
    <property type="match status" value="1"/>
</dbReference>
<name>A0A0D5LMZ6_MAREN</name>
<dbReference type="Gene3D" id="3.20.110.10">
    <property type="entry name" value="Glycoside hydrolase 38, N terminal domain"/>
    <property type="match status" value="1"/>
</dbReference>
<dbReference type="STRING" id="1486262.TM49_07715"/>
<reference evidence="6 7" key="1">
    <citation type="journal article" date="2015" name="Genome Announc.">
        <title>Complete genome sequence of Martelella endophytica YC6887, which has antifungal activity associated with a halophyte.</title>
        <authorList>
            <person name="Khan A."/>
            <person name="Khan H."/>
            <person name="Chung E.J."/>
            <person name="Hossain M.T."/>
            <person name="Chung Y.R."/>
        </authorList>
    </citation>
    <scope>NUCLEOTIDE SEQUENCE [LARGE SCALE GENOMIC DNA]</scope>
    <source>
        <strain evidence="6">YC6887</strain>
    </source>
</reference>
<dbReference type="Pfam" id="PF01074">
    <property type="entry name" value="Glyco_hydro_38N"/>
    <property type="match status" value="1"/>
</dbReference>
<evidence type="ECO:0000256" key="4">
    <source>
        <dbReference type="ARBA" id="ARBA00023295"/>
    </source>
</evidence>
<keyword evidence="4" id="KW-0326">Glycosidase</keyword>
<dbReference type="Pfam" id="PF09261">
    <property type="entry name" value="Alpha-mann_mid"/>
    <property type="match status" value="1"/>
</dbReference>
<dbReference type="InterPro" id="IPR000602">
    <property type="entry name" value="Glyco_hydro_38_N"/>
</dbReference>
<dbReference type="FunFam" id="1.20.1270.50:FF:000004">
    <property type="entry name" value="alpha-mannosidase 2C1 isoform X1"/>
    <property type="match status" value="1"/>
</dbReference>
<keyword evidence="7" id="KW-1185">Reference proteome</keyword>
<feature type="domain" description="Glycoside hydrolase family 38 central" evidence="5">
    <location>
        <begin position="273"/>
        <end position="351"/>
    </location>
</feature>
<dbReference type="RefSeq" id="WP_045680307.1">
    <property type="nucleotide sequence ID" value="NZ_CP010803.1"/>
</dbReference>
<keyword evidence="3" id="KW-0378">Hydrolase</keyword>
<protein>
    <recommendedName>
        <fullName evidence="5">Glycoside hydrolase family 38 central domain-containing protein</fullName>
    </recommendedName>
</protein>
<gene>
    <name evidence="6" type="ORF">TM49_07715</name>
</gene>